<keyword evidence="6 7" id="KW-0143">Chaperone</keyword>
<evidence type="ECO:0000256" key="3">
    <source>
        <dbReference type="ARBA" id="ARBA00022490"/>
    </source>
</evidence>
<comment type="similarity">
    <text evidence="2 7">Belongs to the TCP-1 chaperonin family.</text>
</comment>
<dbReference type="Gene3D" id="1.10.560.10">
    <property type="entry name" value="GroEL-like equatorial domain"/>
    <property type="match status" value="1"/>
</dbReference>
<dbReference type="SUPFAM" id="SSF48592">
    <property type="entry name" value="GroEL equatorial domain-like"/>
    <property type="match status" value="1"/>
</dbReference>
<dbReference type="FunFam" id="3.50.7.10:FF:000004">
    <property type="entry name" value="T-complex protein 1 subunit zeta"/>
    <property type="match status" value="1"/>
</dbReference>
<dbReference type="InterPro" id="IPR027410">
    <property type="entry name" value="TCP-1-like_intermed_sf"/>
</dbReference>
<dbReference type="Gene3D" id="3.30.260.10">
    <property type="entry name" value="TCP-1-like chaperonin intermediate domain"/>
    <property type="match status" value="1"/>
</dbReference>
<comment type="subcellular location">
    <subcellularLocation>
        <location evidence="1">Cytoplasm</location>
    </subcellularLocation>
</comment>
<gene>
    <name evidence="8" type="primary">Cct6a</name>
    <name evidence="8" type="ORF">EVAR_20377_1</name>
</gene>
<dbReference type="FunFam" id="3.30.260.10:FF:000017">
    <property type="entry name" value="T-complex protein 1 subunit zeta"/>
    <property type="match status" value="1"/>
</dbReference>
<dbReference type="InterPro" id="IPR027413">
    <property type="entry name" value="GROEL-like_equatorial_sf"/>
</dbReference>
<dbReference type="PROSITE" id="PS00750">
    <property type="entry name" value="TCP1_1"/>
    <property type="match status" value="1"/>
</dbReference>
<dbReference type="GO" id="GO:0005524">
    <property type="term" value="F:ATP binding"/>
    <property type="evidence" value="ECO:0007669"/>
    <property type="project" value="UniProtKB-KW"/>
</dbReference>
<dbReference type="InterPro" id="IPR012722">
    <property type="entry name" value="Chap_CCT_zeta"/>
</dbReference>
<evidence type="ECO:0000256" key="4">
    <source>
        <dbReference type="ARBA" id="ARBA00022741"/>
    </source>
</evidence>
<dbReference type="SUPFAM" id="SSF52029">
    <property type="entry name" value="GroEL apical domain-like"/>
    <property type="match status" value="1"/>
</dbReference>
<dbReference type="FunFam" id="1.10.560.10:FF:000038">
    <property type="entry name" value="Chaperonin containing TCP1 subunit 6B"/>
    <property type="match status" value="1"/>
</dbReference>
<keyword evidence="9" id="KW-1185">Reference proteome</keyword>
<dbReference type="InterPro" id="IPR002194">
    <property type="entry name" value="Chaperonin_TCP-1_CS"/>
</dbReference>
<dbReference type="Pfam" id="PF00118">
    <property type="entry name" value="Cpn60_TCP1"/>
    <property type="match status" value="1"/>
</dbReference>
<dbReference type="NCBIfam" id="NF041083">
    <property type="entry name" value="thermosome_beta"/>
    <property type="match status" value="1"/>
</dbReference>
<keyword evidence="4 7" id="KW-0547">Nucleotide-binding</keyword>
<keyword evidence="5 7" id="KW-0067">ATP-binding</keyword>
<dbReference type="SUPFAM" id="SSF54849">
    <property type="entry name" value="GroEL-intermediate domain like"/>
    <property type="match status" value="1"/>
</dbReference>
<dbReference type="STRING" id="151549.A0A4C1VTP9"/>
<dbReference type="PROSITE" id="PS00751">
    <property type="entry name" value="TCP1_2"/>
    <property type="match status" value="1"/>
</dbReference>
<dbReference type="EMBL" id="BGZK01000401">
    <property type="protein sequence ID" value="GBP41569.1"/>
    <property type="molecule type" value="Genomic_DNA"/>
</dbReference>
<keyword evidence="3" id="KW-0963">Cytoplasm</keyword>
<dbReference type="AlphaFoldDB" id="A0A4C1VTP9"/>
<accession>A0A4C1VTP9</accession>
<dbReference type="Gene3D" id="3.50.7.10">
    <property type="entry name" value="GroEL"/>
    <property type="match status" value="1"/>
</dbReference>
<reference evidence="8 9" key="1">
    <citation type="journal article" date="2019" name="Commun. Biol.">
        <title>The bagworm genome reveals a unique fibroin gene that provides high tensile strength.</title>
        <authorList>
            <person name="Kono N."/>
            <person name="Nakamura H."/>
            <person name="Ohtoshi R."/>
            <person name="Tomita M."/>
            <person name="Numata K."/>
            <person name="Arakawa K."/>
        </authorList>
    </citation>
    <scope>NUCLEOTIDE SEQUENCE [LARGE SCALE GENOMIC DNA]</scope>
</reference>
<dbReference type="OrthoDB" id="10052040at2759"/>
<protein>
    <submittedName>
        <fullName evidence="8">T-complex protein 1 subunit zeta</fullName>
    </submittedName>
</protein>
<evidence type="ECO:0000256" key="7">
    <source>
        <dbReference type="RuleBase" id="RU004187"/>
    </source>
</evidence>
<dbReference type="InterPro" id="IPR002423">
    <property type="entry name" value="Cpn60/GroEL/TCP-1"/>
</dbReference>
<dbReference type="PRINTS" id="PR00304">
    <property type="entry name" value="TCOMPLEXTCP1"/>
</dbReference>
<organism evidence="8 9">
    <name type="scientific">Eumeta variegata</name>
    <name type="common">Bagworm moth</name>
    <name type="synonym">Eumeta japonica</name>
    <dbReference type="NCBI Taxonomy" id="151549"/>
    <lineage>
        <taxon>Eukaryota</taxon>
        <taxon>Metazoa</taxon>
        <taxon>Ecdysozoa</taxon>
        <taxon>Arthropoda</taxon>
        <taxon>Hexapoda</taxon>
        <taxon>Insecta</taxon>
        <taxon>Pterygota</taxon>
        <taxon>Neoptera</taxon>
        <taxon>Endopterygota</taxon>
        <taxon>Lepidoptera</taxon>
        <taxon>Glossata</taxon>
        <taxon>Ditrysia</taxon>
        <taxon>Tineoidea</taxon>
        <taxon>Psychidae</taxon>
        <taxon>Oiketicinae</taxon>
        <taxon>Eumeta</taxon>
    </lineage>
</organism>
<evidence type="ECO:0000256" key="5">
    <source>
        <dbReference type="ARBA" id="ARBA00022840"/>
    </source>
</evidence>
<dbReference type="InterPro" id="IPR027409">
    <property type="entry name" value="GroEL-like_apical_dom_sf"/>
</dbReference>
<dbReference type="CDD" id="cd03342">
    <property type="entry name" value="TCP1_zeta"/>
    <property type="match status" value="1"/>
</dbReference>
<dbReference type="PROSITE" id="PS00995">
    <property type="entry name" value="TCP1_3"/>
    <property type="match status" value="1"/>
</dbReference>
<evidence type="ECO:0000313" key="8">
    <source>
        <dbReference type="EMBL" id="GBP41569.1"/>
    </source>
</evidence>
<dbReference type="InterPro" id="IPR053374">
    <property type="entry name" value="TCP-1_chaperonin"/>
</dbReference>
<dbReference type="GO" id="GO:0051082">
    <property type="term" value="F:unfolded protein binding"/>
    <property type="evidence" value="ECO:0007669"/>
    <property type="project" value="InterPro"/>
</dbReference>
<comment type="caution">
    <text evidence="8">The sequence shown here is derived from an EMBL/GenBank/DDBJ whole genome shotgun (WGS) entry which is preliminary data.</text>
</comment>
<dbReference type="Proteomes" id="UP000299102">
    <property type="component" value="Unassembled WGS sequence"/>
</dbReference>
<proteinExistence type="inferred from homology"/>
<evidence type="ECO:0000256" key="1">
    <source>
        <dbReference type="ARBA" id="ARBA00004496"/>
    </source>
</evidence>
<dbReference type="GO" id="GO:0140662">
    <property type="term" value="F:ATP-dependent protein folding chaperone"/>
    <property type="evidence" value="ECO:0007669"/>
    <property type="project" value="InterPro"/>
</dbReference>
<evidence type="ECO:0000313" key="9">
    <source>
        <dbReference type="Proteomes" id="UP000299102"/>
    </source>
</evidence>
<name>A0A4C1VTP9_EUMVA</name>
<sequence length="531" mass="58297">MSAISLLNPKAEFARAAQALAVNISAAKGIQDVMKTNLGPKGTMKMLVSGAGDIKITKDGNVLLHEMQIQHPTASLIARASTAQDDSTGDGTTSTVLLIGELLKQADIYISEGLHPRILTEGFDVARSKAIEILENMKIPIEIKRESLLEVAATSLKTKVHHSLADVLTDACVDAVLTIRVPDRPIDLHMVELMEMQHKTATETTLIKGLVLDHGARHPDMPKRVENAYILTCNVSLEYEKTEVNSGFFYKSAEEREKLVAAERDFIDQRVQKIIALKRKLCDGTDKHLVLINQKGIDPLSLDILAKEGIMGLRRAKRRNMERLALACGGVAMNSFEDLTEECLGWAGLVYEHTLGEEKYTFVEKCKNPQSVTILIKGPNKYTLTQIKDAVRDGLRAIYNAIEDKCVIPGAGAFEIRANMELLKYKDAVKGKARLGIQAYAEALLVIPKTLAVNSGYDAQDTIVKLQEEARLNPDPIGFDLSSGEPMKPTDLGIIDNYIVKRQIINSCSIIASNLLLVDEIMRAGMSSLKG</sequence>
<evidence type="ECO:0000256" key="6">
    <source>
        <dbReference type="ARBA" id="ARBA00023186"/>
    </source>
</evidence>
<dbReference type="InterPro" id="IPR017998">
    <property type="entry name" value="Chaperone_TCP-1"/>
</dbReference>
<dbReference type="PANTHER" id="PTHR11353">
    <property type="entry name" value="CHAPERONIN"/>
    <property type="match status" value="1"/>
</dbReference>
<evidence type="ECO:0000256" key="2">
    <source>
        <dbReference type="ARBA" id="ARBA00008020"/>
    </source>
</evidence>
<dbReference type="FunFam" id="1.10.560.10:FF:000058">
    <property type="entry name" value="T-complex protein 1 subunit zeta"/>
    <property type="match status" value="1"/>
</dbReference>
<dbReference type="GO" id="GO:0016887">
    <property type="term" value="F:ATP hydrolysis activity"/>
    <property type="evidence" value="ECO:0007669"/>
    <property type="project" value="InterPro"/>
</dbReference>
<dbReference type="NCBIfam" id="TIGR02347">
    <property type="entry name" value="chap_CCT_zeta"/>
    <property type="match status" value="1"/>
</dbReference>
<dbReference type="GO" id="GO:0005737">
    <property type="term" value="C:cytoplasm"/>
    <property type="evidence" value="ECO:0007669"/>
    <property type="project" value="UniProtKB-SubCell"/>
</dbReference>